<evidence type="ECO:0000259" key="1">
    <source>
        <dbReference type="PROSITE" id="PS50965"/>
    </source>
</evidence>
<dbReference type="AlphaFoldDB" id="A0A0A3J9B5"/>
<evidence type="ECO:0000313" key="3">
    <source>
        <dbReference type="Proteomes" id="UP000030595"/>
    </source>
</evidence>
<gene>
    <name evidence="2" type="ORF">CD30_00625</name>
</gene>
<dbReference type="InterPro" id="IPR011528">
    <property type="entry name" value="NERD"/>
</dbReference>
<dbReference type="Pfam" id="PF08378">
    <property type="entry name" value="NERD"/>
    <property type="match status" value="1"/>
</dbReference>
<dbReference type="PROSITE" id="PS50965">
    <property type="entry name" value="NERD"/>
    <property type="match status" value="1"/>
</dbReference>
<name>A0A0A3J9B5_9BACL</name>
<feature type="domain" description="NERD" evidence="1">
    <location>
        <begin position="41"/>
        <end position="163"/>
    </location>
</feature>
<dbReference type="EMBL" id="JPVQ01000001">
    <property type="protein sequence ID" value="KGR92355.1"/>
    <property type="molecule type" value="Genomic_DNA"/>
</dbReference>
<proteinExistence type="predicted"/>
<dbReference type="RefSeq" id="WP_036170928.1">
    <property type="nucleotide sequence ID" value="NZ_AVCZ01000001.1"/>
</dbReference>
<keyword evidence="3" id="KW-1185">Reference proteome</keyword>
<accession>A0A0A3J9B5</accession>
<sequence>MILLERLKPEKIALLEAAIRRLSSKDPLFLQFQKQLAWAKSGYVGEKRVDREWIDMKIQFPHILLHGLMAENDQGFQHQLDTLFLSQHFVFVLEIKYYSGFIEFNEQTHQCIKKNFDGVVESYSNPIDQVRRHRSFVRQQLLKLGIDLPVECAVVFSNPKSILERVDVLDVHLFHVTGLRYKLSKMLEKYKMQKIFSEKELMSIGYHFLGMHHIKPWKISLDRKNLRTGVLCSECNFRETMKYKYGRWICMKCGNDNRVAILEALNDYRLLWNDNISNREFREFTGVESKDAASRILRSLGFKSVGTFKDKRYIIPSELKIL</sequence>
<comment type="caution">
    <text evidence="2">The sequence shown here is derived from an EMBL/GenBank/DDBJ whole genome shotgun (WGS) entry which is preliminary data.</text>
</comment>
<dbReference type="eggNOG" id="ENOG5032DHX">
    <property type="taxonomic scope" value="Bacteria"/>
</dbReference>
<organism evidence="2 3">
    <name type="scientific">Ureibacillus massiliensis 4400831 = CIP 108448 = CCUG 49529</name>
    <dbReference type="NCBI Taxonomy" id="1211035"/>
    <lineage>
        <taxon>Bacteria</taxon>
        <taxon>Bacillati</taxon>
        <taxon>Bacillota</taxon>
        <taxon>Bacilli</taxon>
        <taxon>Bacillales</taxon>
        <taxon>Caryophanaceae</taxon>
        <taxon>Ureibacillus</taxon>
    </lineage>
</organism>
<evidence type="ECO:0000313" key="2">
    <source>
        <dbReference type="EMBL" id="KGR92355.1"/>
    </source>
</evidence>
<dbReference type="Proteomes" id="UP000030595">
    <property type="component" value="Unassembled WGS sequence"/>
</dbReference>
<reference evidence="2 3" key="1">
    <citation type="submission" date="2014-02" db="EMBL/GenBank/DDBJ databases">
        <title>Draft genome sequence of Lysinibacillus massiliensis CCUG 49529.</title>
        <authorList>
            <person name="Zhang F."/>
            <person name="Wang G."/>
            <person name="Zhang L."/>
        </authorList>
    </citation>
    <scope>NUCLEOTIDE SEQUENCE [LARGE SCALE GENOMIC DNA]</scope>
    <source>
        <strain evidence="2 3">CCUG 49529</strain>
    </source>
</reference>
<protein>
    <recommendedName>
        <fullName evidence="1">NERD domain-containing protein</fullName>
    </recommendedName>
</protein>